<feature type="compositionally biased region" description="Basic and acidic residues" evidence="1">
    <location>
        <begin position="76"/>
        <end position="85"/>
    </location>
</feature>
<name>A0A2N3WPW5_9PSEU</name>
<keyword evidence="3" id="KW-1185">Reference proteome</keyword>
<comment type="caution">
    <text evidence="2">The sequence shown here is derived from an EMBL/GenBank/DDBJ whole genome shotgun (WGS) entry which is preliminary data.</text>
</comment>
<dbReference type="RefSeq" id="WP_208637477.1">
    <property type="nucleotide sequence ID" value="NZ_PJMY01000003.1"/>
</dbReference>
<dbReference type="AlphaFoldDB" id="A0A2N3WPW5"/>
<evidence type="ECO:0000313" key="3">
    <source>
        <dbReference type="Proteomes" id="UP000233750"/>
    </source>
</evidence>
<evidence type="ECO:0000256" key="1">
    <source>
        <dbReference type="SAM" id="MobiDB-lite"/>
    </source>
</evidence>
<proteinExistence type="predicted"/>
<protein>
    <submittedName>
        <fullName evidence="2">Uncharacterized protein</fullName>
    </submittedName>
</protein>
<sequence length="97" mass="10289">MSEAASKASPHGATPDHLKDYWVHGEGAAKIGWGAPDDYYRCVLELGKYVSPGEVHGQCENLHELATGMSTAEHAEALGGKDKHPSTPGEHVAAKLK</sequence>
<gene>
    <name evidence="2" type="ORF">ATK30_6842</name>
</gene>
<feature type="region of interest" description="Disordered" evidence="1">
    <location>
        <begin position="76"/>
        <end position="97"/>
    </location>
</feature>
<dbReference type="EMBL" id="PJMY01000003">
    <property type="protein sequence ID" value="PKV95909.1"/>
    <property type="molecule type" value="Genomic_DNA"/>
</dbReference>
<dbReference type="Proteomes" id="UP000233750">
    <property type="component" value="Unassembled WGS sequence"/>
</dbReference>
<organism evidence="2 3">
    <name type="scientific">Amycolatopsis echigonensis</name>
    <dbReference type="NCBI Taxonomy" id="2576905"/>
    <lineage>
        <taxon>Bacteria</taxon>
        <taxon>Bacillati</taxon>
        <taxon>Actinomycetota</taxon>
        <taxon>Actinomycetes</taxon>
        <taxon>Pseudonocardiales</taxon>
        <taxon>Pseudonocardiaceae</taxon>
        <taxon>Amycolatopsis</taxon>
    </lineage>
</organism>
<accession>A0A2N3WPW5</accession>
<evidence type="ECO:0000313" key="2">
    <source>
        <dbReference type="EMBL" id="PKV95909.1"/>
    </source>
</evidence>
<reference evidence="2 3" key="1">
    <citation type="submission" date="2017-12" db="EMBL/GenBank/DDBJ databases">
        <title>Sequencing the genomes of 1000 Actinobacteria strains.</title>
        <authorList>
            <person name="Klenk H.-P."/>
        </authorList>
    </citation>
    <scope>NUCLEOTIDE SEQUENCE [LARGE SCALE GENOMIC DNA]</scope>
    <source>
        <strain evidence="2 3">DSM 45165</strain>
    </source>
</reference>